<protein>
    <submittedName>
        <fullName evidence="1">Uncharacterized protein</fullName>
    </submittedName>
</protein>
<sequence length="276" mass="31690">MKEISKEMSPELDENWILNGINVSEKFFKYRKNCRVVHESDPTDSINNIDNMLALSSIILLRKDVQVTTFLNEMFASALLEQMRKDILDRCFTKKVFKKRIFMKIEKIMHEFIDKKMDDYVFGSTLSRLAKNAKDKYRPIIRAVQEIALSLPESEIFPVSEGHLAASYVHPMMSSLFRSHSPETVPHVCDKLFDMGQITNGSRPDYISDVYYGGERQYTNVVGETKIEGATKIGIVRDLYRMALFSKEALDQGNLKGVMGFQAIGNRHFVKTGRSH</sequence>
<keyword evidence="2" id="KW-1185">Reference proteome</keyword>
<dbReference type="RefSeq" id="XP_023460929.1">
    <property type="nucleotide sequence ID" value="XM_023610685.1"/>
</dbReference>
<proteinExistence type="predicted"/>
<dbReference type="EMBL" id="KZ303890">
    <property type="protein sequence ID" value="PHZ07221.1"/>
    <property type="molecule type" value="Genomic_DNA"/>
</dbReference>
<accession>A0A2G4SEK5</accession>
<evidence type="ECO:0000313" key="1">
    <source>
        <dbReference type="EMBL" id="PHZ07221.1"/>
    </source>
</evidence>
<organism evidence="1 2">
    <name type="scientific">Rhizopus microsporus ATCC 52813</name>
    <dbReference type="NCBI Taxonomy" id="1340429"/>
    <lineage>
        <taxon>Eukaryota</taxon>
        <taxon>Fungi</taxon>
        <taxon>Fungi incertae sedis</taxon>
        <taxon>Mucoromycota</taxon>
        <taxon>Mucoromycotina</taxon>
        <taxon>Mucoromycetes</taxon>
        <taxon>Mucorales</taxon>
        <taxon>Mucorineae</taxon>
        <taxon>Rhizopodaceae</taxon>
        <taxon>Rhizopus</taxon>
    </lineage>
</organism>
<dbReference type="AlphaFoldDB" id="A0A2G4SEK5"/>
<reference evidence="1 2" key="1">
    <citation type="journal article" date="2016" name="Proc. Natl. Acad. Sci. U.S.A.">
        <title>Lipid metabolic changes in an early divergent fungus govern the establishment of a mutualistic symbiosis with endobacteria.</title>
        <authorList>
            <person name="Lastovetsky O.A."/>
            <person name="Gaspar M.L."/>
            <person name="Mondo S.J."/>
            <person name="LaButti K.M."/>
            <person name="Sandor L."/>
            <person name="Grigoriev I.V."/>
            <person name="Henry S.A."/>
            <person name="Pawlowska T.E."/>
        </authorList>
    </citation>
    <scope>NUCLEOTIDE SEQUENCE [LARGE SCALE GENOMIC DNA]</scope>
    <source>
        <strain evidence="1 2">ATCC 52813</strain>
    </source>
</reference>
<dbReference type="Proteomes" id="UP000242254">
    <property type="component" value="Unassembled WGS sequence"/>
</dbReference>
<dbReference type="GeneID" id="35441675"/>
<name>A0A2G4SEK5_RHIZD</name>
<gene>
    <name evidence="1" type="ORF">RHIMIDRAFT_250019</name>
</gene>
<evidence type="ECO:0000313" key="2">
    <source>
        <dbReference type="Proteomes" id="UP000242254"/>
    </source>
</evidence>